<dbReference type="RefSeq" id="WP_252552305.1">
    <property type="nucleotide sequence ID" value="NZ_CP099468.1"/>
</dbReference>
<evidence type="ECO:0000256" key="2">
    <source>
        <dbReference type="SAM" id="Phobius"/>
    </source>
</evidence>
<evidence type="ECO:0000259" key="3">
    <source>
        <dbReference type="Pfam" id="PF19747"/>
    </source>
</evidence>
<keyword evidence="2" id="KW-0472">Membrane</keyword>
<reference evidence="4" key="1">
    <citation type="submission" date="2022-06" db="EMBL/GenBank/DDBJ databases">
        <title>Complete genome sequence of soil microorganisms Streptomyces sp. Qhu-M197 isolated from Alpine meadows habitats on the Tibetan Plateau.</title>
        <authorList>
            <person name="Zhang B."/>
            <person name="Xiang X."/>
            <person name="Fan J."/>
        </authorList>
    </citation>
    <scope>NUCLEOTIDE SEQUENCE</scope>
    <source>
        <strain evidence="4">Qhu-M197</strain>
    </source>
</reference>
<feature type="transmembrane region" description="Helical" evidence="2">
    <location>
        <begin position="61"/>
        <end position="81"/>
    </location>
</feature>
<proteinExistence type="predicted"/>
<evidence type="ECO:0000313" key="4">
    <source>
        <dbReference type="EMBL" id="USQ86575.1"/>
    </source>
</evidence>
<evidence type="ECO:0000313" key="5">
    <source>
        <dbReference type="Proteomes" id="UP001056374"/>
    </source>
</evidence>
<feature type="compositionally biased region" description="Polar residues" evidence="1">
    <location>
        <begin position="127"/>
        <end position="137"/>
    </location>
</feature>
<feature type="transmembrane region" description="Helical" evidence="2">
    <location>
        <begin position="21"/>
        <end position="41"/>
    </location>
</feature>
<keyword evidence="2" id="KW-0812">Transmembrane</keyword>
<dbReference type="Pfam" id="PF19747">
    <property type="entry name" value="DUF6234"/>
    <property type="match status" value="1"/>
</dbReference>
<keyword evidence="2" id="KW-1133">Transmembrane helix</keyword>
<feature type="transmembrane region" description="Helical" evidence="2">
    <location>
        <begin position="88"/>
        <end position="110"/>
    </location>
</feature>
<feature type="region of interest" description="Disordered" evidence="1">
    <location>
        <begin position="118"/>
        <end position="143"/>
    </location>
</feature>
<dbReference type="Proteomes" id="UP001056374">
    <property type="component" value="Chromosome"/>
</dbReference>
<protein>
    <submittedName>
        <fullName evidence="4">DUF6234 family protein</fullName>
    </submittedName>
</protein>
<keyword evidence="5" id="KW-1185">Reference proteome</keyword>
<feature type="domain" description="DUF6234" evidence="3">
    <location>
        <begin position="18"/>
        <end position="141"/>
    </location>
</feature>
<dbReference type="EMBL" id="CP099468">
    <property type="protein sequence ID" value="USQ86575.1"/>
    <property type="molecule type" value="Genomic_DNA"/>
</dbReference>
<gene>
    <name evidence="4" type="ORF">NFX46_24445</name>
</gene>
<name>A0ABY4ZCB1_9ACTN</name>
<organism evidence="4 5">
    <name type="scientific">Streptomyces phaeoluteigriseus</name>
    <dbReference type="NCBI Taxonomy" id="114686"/>
    <lineage>
        <taxon>Bacteria</taxon>
        <taxon>Bacillati</taxon>
        <taxon>Actinomycetota</taxon>
        <taxon>Actinomycetes</taxon>
        <taxon>Kitasatosporales</taxon>
        <taxon>Streptomycetaceae</taxon>
        <taxon>Streptomyces</taxon>
        <taxon>Streptomyces aurantiacus group</taxon>
    </lineage>
</organism>
<sequence length="143" mass="14514">MTTAPASPSPPSSRPHPMADVLVALVLLALDALAALVGVLWGLSEAGFDLFGSDDNSSVSFTPAGVCLLVLGLLVLGTAFLASRGRAYITACLQGVAGILLVLTAAYGLLQQYSENRPPAPSPGYSGPQSQCRSGGDNSECHG</sequence>
<evidence type="ECO:0000256" key="1">
    <source>
        <dbReference type="SAM" id="MobiDB-lite"/>
    </source>
</evidence>
<accession>A0ABY4ZCB1</accession>
<dbReference type="InterPro" id="IPR046201">
    <property type="entry name" value="DUF6234"/>
</dbReference>